<evidence type="ECO:0000313" key="1">
    <source>
        <dbReference type="EMBL" id="WOJ97039.1"/>
    </source>
</evidence>
<sequence length="194" mass="21376">MNSINFRGRSFTTAVLLVLTLTVVLVKPASAHLMMAQNGTLNIVDDGVYMVISVPITAFPNLDQDFDDEVSLFEFNSRRNDITAQVKSSLALYQDENPVALKDLRLIPVRPHSKDEVYLSQLIVMGKFEAPQSQDALSFELSLFGLSPEEHTMKITAKRPKTGQEGIVVLTPTAPHSPLFSPVVAQQEHTASLP</sequence>
<accession>A0ABZ0IEQ3</accession>
<gene>
    <name evidence="1" type="ORF">R0137_00355</name>
</gene>
<reference evidence="1 2" key="1">
    <citation type="submission" date="2023-10" db="EMBL/GenBank/DDBJ databases">
        <title>Two novel species belonging to the OM43/NOR5 clade.</title>
        <authorList>
            <person name="Park M."/>
        </authorList>
    </citation>
    <scope>NUCLEOTIDE SEQUENCE [LARGE SCALE GENOMIC DNA]</scope>
    <source>
        <strain evidence="1 2">IMCC45268</strain>
    </source>
</reference>
<dbReference type="Proteomes" id="UP001626549">
    <property type="component" value="Chromosome"/>
</dbReference>
<proteinExistence type="predicted"/>
<evidence type="ECO:0000313" key="2">
    <source>
        <dbReference type="Proteomes" id="UP001626549"/>
    </source>
</evidence>
<name>A0ABZ0IEQ3_9GAMM</name>
<dbReference type="RefSeq" id="WP_407327727.1">
    <property type="nucleotide sequence ID" value="NZ_CP136865.1"/>
</dbReference>
<organism evidence="1 2">
    <name type="scientific">Congregibacter brevis</name>
    <dbReference type="NCBI Taxonomy" id="3081201"/>
    <lineage>
        <taxon>Bacteria</taxon>
        <taxon>Pseudomonadati</taxon>
        <taxon>Pseudomonadota</taxon>
        <taxon>Gammaproteobacteria</taxon>
        <taxon>Cellvibrionales</taxon>
        <taxon>Halieaceae</taxon>
        <taxon>Congregibacter</taxon>
    </lineage>
</organism>
<keyword evidence="2" id="KW-1185">Reference proteome</keyword>
<dbReference type="EMBL" id="CP136865">
    <property type="protein sequence ID" value="WOJ97039.1"/>
    <property type="molecule type" value="Genomic_DNA"/>
</dbReference>
<protein>
    <submittedName>
        <fullName evidence="1">Uncharacterized protein</fullName>
    </submittedName>
</protein>